<evidence type="ECO:0000256" key="5">
    <source>
        <dbReference type="HAMAP-Rule" id="MF_00651"/>
    </source>
</evidence>
<dbReference type="PANTHER" id="PTHR33317:SF4">
    <property type="entry name" value="POLYNUCLEOTIDYL TRANSFERASE, RIBONUCLEASE H-LIKE SUPERFAMILY PROTEIN"/>
    <property type="match status" value="1"/>
</dbReference>
<proteinExistence type="inferred from homology"/>
<dbReference type="Pfam" id="PF03652">
    <property type="entry name" value="RuvX"/>
    <property type="match status" value="1"/>
</dbReference>
<keyword evidence="3 5" id="KW-0540">Nuclease</keyword>
<evidence type="ECO:0000259" key="7">
    <source>
        <dbReference type="SMART" id="SM00732"/>
    </source>
</evidence>
<dbReference type="Proteomes" id="UP000252517">
    <property type="component" value="Unassembled WGS sequence"/>
</dbReference>
<gene>
    <name evidence="8" type="ORF">TH25_09540</name>
</gene>
<dbReference type="AlphaFoldDB" id="A0A367XDJ2"/>
<sequence length="175" mass="19307">MICNDTQELLRYLSPAARILGLDLGTKTIGVALSDVGLQIATPYSLIKRKKFTRDIVELASIIEKQNVGAIVIGFPRELDGTIGTACHRVYAFVDEMDKHIDLPVLLWDERLSTSAVERILIGEADMTRKRRADVVDKAAAGYILQGALDNLNLHTDPGLVDDDDEDLDDDGEEE</sequence>
<dbReference type="PANTHER" id="PTHR33317">
    <property type="entry name" value="POLYNUCLEOTIDYL TRANSFERASE, RIBONUCLEASE H-LIKE SUPERFAMILY PROTEIN"/>
    <property type="match status" value="1"/>
</dbReference>
<feature type="region of interest" description="Disordered" evidence="6">
    <location>
        <begin position="156"/>
        <end position="175"/>
    </location>
</feature>
<evidence type="ECO:0000256" key="6">
    <source>
        <dbReference type="SAM" id="MobiDB-lite"/>
    </source>
</evidence>
<dbReference type="CDD" id="cd16964">
    <property type="entry name" value="YqgF"/>
    <property type="match status" value="1"/>
</dbReference>
<evidence type="ECO:0000256" key="2">
    <source>
        <dbReference type="ARBA" id="ARBA00022517"/>
    </source>
</evidence>
<comment type="similarity">
    <text evidence="5">Belongs to the YqgF HJR family.</text>
</comment>
<dbReference type="InterPro" id="IPR006641">
    <property type="entry name" value="YqgF/RNaseH-like_dom"/>
</dbReference>
<dbReference type="HAMAP" id="MF_00651">
    <property type="entry name" value="Nuclease_YqgF"/>
    <property type="match status" value="1"/>
</dbReference>
<dbReference type="GO" id="GO:0000967">
    <property type="term" value="P:rRNA 5'-end processing"/>
    <property type="evidence" value="ECO:0007669"/>
    <property type="project" value="UniProtKB-UniRule"/>
</dbReference>
<evidence type="ECO:0000256" key="3">
    <source>
        <dbReference type="ARBA" id="ARBA00022722"/>
    </source>
</evidence>
<keyword evidence="2 5" id="KW-0690">Ribosome biogenesis</keyword>
<evidence type="ECO:0000256" key="1">
    <source>
        <dbReference type="ARBA" id="ARBA00022490"/>
    </source>
</evidence>
<dbReference type="InterPro" id="IPR005227">
    <property type="entry name" value="YqgF"/>
</dbReference>
<name>A0A367XDJ2_9PROT</name>
<organism evidence="8 9">
    <name type="scientific">Thalassospira profundimaris</name>
    <dbReference type="NCBI Taxonomy" id="502049"/>
    <lineage>
        <taxon>Bacteria</taxon>
        <taxon>Pseudomonadati</taxon>
        <taxon>Pseudomonadota</taxon>
        <taxon>Alphaproteobacteria</taxon>
        <taxon>Rhodospirillales</taxon>
        <taxon>Thalassospiraceae</taxon>
        <taxon>Thalassospira</taxon>
    </lineage>
</organism>
<evidence type="ECO:0000313" key="9">
    <source>
        <dbReference type="Proteomes" id="UP000252517"/>
    </source>
</evidence>
<dbReference type="Gene3D" id="3.30.420.140">
    <property type="entry name" value="YqgF/RNase H-like domain"/>
    <property type="match status" value="1"/>
</dbReference>
<comment type="caution">
    <text evidence="8">The sequence shown here is derived from an EMBL/GenBank/DDBJ whole genome shotgun (WGS) entry which is preliminary data.</text>
</comment>
<reference evidence="8 9" key="1">
    <citation type="submission" date="2014-07" db="EMBL/GenBank/DDBJ databases">
        <title>Draft genome sequence of Thalassospira profundimaris S25-3-2.</title>
        <authorList>
            <person name="Lai Q."/>
            <person name="Shao Z."/>
        </authorList>
    </citation>
    <scope>NUCLEOTIDE SEQUENCE [LARGE SCALE GENOMIC DNA]</scope>
    <source>
        <strain evidence="8 9">S25-3-2</strain>
    </source>
</reference>
<evidence type="ECO:0000313" key="8">
    <source>
        <dbReference type="EMBL" id="RCK51210.1"/>
    </source>
</evidence>
<accession>A0A367XDJ2</accession>
<dbReference type="GO" id="GO:0005829">
    <property type="term" value="C:cytosol"/>
    <property type="evidence" value="ECO:0007669"/>
    <property type="project" value="TreeGrafter"/>
</dbReference>
<dbReference type="EMBL" id="JPWH01000006">
    <property type="protein sequence ID" value="RCK51210.1"/>
    <property type="molecule type" value="Genomic_DNA"/>
</dbReference>
<dbReference type="GO" id="GO:0004518">
    <property type="term" value="F:nuclease activity"/>
    <property type="evidence" value="ECO:0007669"/>
    <property type="project" value="UniProtKB-KW"/>
</dbReference>
<keyword evidence="1 5" id="KW-0963">Cytoplasm</keyword>
<feature type="domain" description="YqgF/RNase H-like" evidence="7">
    <location>
        <begin position="17"/>
        <end position="117"/>
    </location>
</feature>
<evidence type="ECO:0000256" key="4">
    <source>
        <dbReference type="ARBA" id="ARBA00022801"/>
    </source>
</evidence>
<dbReference type="GO" id="GO:0016788">
    <property type="term" value="F:hydrolase activity, acting on ester bonds"/>
    <property type="evidence" value="ECO:0007669"/>
    <property type="project" value="UniProtKB-UniRule"/>
</dbReference>
<dbReference type="SUPFAM" id="SSF53098">
    <property type="entry name" value="Ribonuclease H-like"/>
    <property type="match status" value="1"/>
</dbReference>
<comment type="function">
    <text evidence="5">Could be a nuclease involved in processing of the 5'-end of pre-16S rRNA.</text>
</comment>
<dbReference type="STRING" id="502049.TH15_15415"/>
<dbReference type="InterPro" id="IPR037027">
    <property type="entry name" value="YqgF/RNaseH-like_dom_sf"/>
</dbReference>
<dbReference type="SMART" id="SM00732">
    <property type="entry name" value="YqgFc"/>
    <property type="match status" value="1"/>
</dbReference>
<dbReference type="NCBIfam" id="TIGR00250">
    <property type="entry name" value="RNAse_H_YqgF"/>
    <property type="match status" value="1"/>
</dbReference>
<dbReference type="OrthoDB" id="9796140at2"/>
<dbReference type="RefSeq" id="WP_114088209.1">
    <property type="nucleotide sequence ID" value="NZ_JPWH01000006.1"/>
</dbReference>
<keyword evidence="4 5" id="KW-0378">Hydrolase</keyword>
<feature type="compositionally biased region" description="Acidic residues" evidence="6">
    <location>
        <begin position="160"/>
        <end position="175"/>
    </location>
</feature>
<dbReference type="EC" id="3.1.-.-" evidence="5"/>
<protein>
    <recommendedName>
        <fullName evidence="5">Putative pre-16S rRNA nuclease</fullName>
        <ecNumber evidence="5">3.1.-.-</ecNumber>
    </recommendedName>
</protein>
<dbReference type="InterPro" id="IPR012337">
    <property type="entry name" value="RNaseH-like_sf"/>
</dbReference>
<comment type="subcellular location">
    <subcellularLocation>
        <location evidence="5">Cytoplasm</location>
    </subcellularLocation>
</comment>